<dbReference type="SUPFAM" id="SSF51735">
    <property type="entry name" value="NAD(P)-binding Rossmann-fold domains"/>
    <property type="match status" value="1"/>
</dbReference>
<dbReference type="InterPro" id="IPR036291">
    <property type="entry name" value="NAD(P)-bd_dom_sf"/>
</dbReference>
<keyword evidence="1" id="KW-0521">NADP</keyword>
<dbReference type="Pfam" id="PF01113">
    <property type="entry name" value="DapB_N"/>
    <property type="match status" value="1"/>
</dbReference>
<dbReference type="CDD" id="cd24146">
    <property type="entry name" value="nat-AmDH_N_like"/>
    <property type="match status" value="1"/>
</dbReference>
<evidence type="ECO:0000256" key="1">
    <source>
        <dbReference type="ARBA" id="ARBA00022857"/>
    </source>
</evidence>
<proteinExistence type="predicted"/>
<keyword evidence="2" id="KW-0560">Oxidoreductase</keyword>
<evidence type="ECO:0000313" key="4">
    <source>
        <dbReference type="EMBL" id="GFG89315.1"/>
    </source>
</evidence>
<dbReference type="Gene3D" id="3.40.50.720">
    <property type="entry name" value="NAD(P)-binding Rossmann-like Domain"/>
    <property type="match status" value="1"/>
</dbReference>
<keyword evidence="4" id="KW-0808">Transferase</keyword>
<comment type="caution">
    <text evidence="4">The sequence shown here is derived from an EMBL/GenBank/DDBJ whole genome shotgun (WGS) entry which is preliminary data.</text>
</comment>
<name>A0A7I9YKU4_MYCBU</name>
<keyword evidence="5" id="KW-1185">Reference proteome</keyword>
<evidence type="ECO:0000256" key="2">
    <source>
        <dbReference type="ARBA" id="ARBA00023002"/>
    </source>
</evidence>
<dbReference type="EMBL" id="BLKZ01000001">
    <property type="protein sequence ID" value="GFG89315.1"/>
    <property type="molecule type" value="Genomic_DNA"/>
</dbReference>
<keyword evidence="4" id="KW-0418">Kinase</keyword>
<protein>
    <submittedName>
        <fullName evidence="4">Diacylglycerol kinase</fullName>
    </submittedName>
</protein>
<gene>
    <name evidence="4" type="ORF">MBOU_13570</name>
</gene>
<dbReference type="GO" id="GO:0008839">
    <property type="term" value="F:4-hydroxy-tetrahydrodipicolinate reductase"/>
    <property type="evidence" value="ECO:0007669"/>
    <property type="project" value="InterPro"/>
</dbReference>
<accession>A0A7I9YKU4</accession>
<dbReference type="GO" id="GO:0009089">
    <property type="term" value="P:lysine biosynthetic process via diaminopimelate"/>
    <property type="evidence" value="ECO:0007669"/>
    <property type="project" value="InterPro"/>
</dbReference>
<dbReference type="AlphaFoldDB" id="A0A7I9YKU4"/>
<organism evidence="4 5">
    <name type="scientific">Mycobacterium bourgelatii</name>
    <dbReference type="NCBI Taxonomy" id="1273442"/>
    <lineage>
        <taxon>Bacteria</taxon>
        <taxon>Bacillati</taxon>
        <taxon>Actinomycetota</taxon>
        <taxon>Actinomycetes</taxon>
        <taxon>Mycobacteriales</taxon>
        <taxon>Mycobacteriaceae</taxon>
        <taxon>Mycobacterium</taxon>
    </lineage>
</organism>
<evidence type="ECO:0000259" key="3">
    <source>
        <dbReference type="Pfam" id="PF01113"/>
    </source>
</evidence>
<feature type="domain" description="Dihydrodipicolinate reductase N-terminal" evidence="3">
    <location>
        <begin position="9"/>
        <end position="88"/>
    </location>
</feature>
<evidence type="ECO:0000313" key="5">
    <source>
        <dbReference type="Proteomes" id="UP000465360"/>
    </source>
</evidence>
<dbReference type="Proteomes" id="UP000465360">
    <property type="component" value="Unassembled WGS sequence"/>
</dbReference>
<dbReference type="InterPro" id="IPR000846">
    <property type="entry name" value="DapB_N"/>
</dbReference>
<reference evidence="4 5" key="1">
    <citation type="journal article" date="2019" name="Emerg. Microbes Infect.">
        <title>Comprehensive subspecies identification of 175 nontuberculous mycobacteria species based on 7547 genomic profiles.</title>
        <authorList>
            <person name="Matsumoto Y."/>
            <person name="Kinjo T."/>
            <person name="Motooka D."/>
            <person name="Nabeya D."/>
            <person name="Jung N."/>
            <person name="Uechi K."/>
            <person name="Horii T."/>
            <person name="Iida T."/>
            <person name="Fujita J."/>
            <person name="Nakamura S."/>
        </authorList>
    </citation>
    <scope>NUCLEOTIDE SEQUENCE [LARGE SCALE GENOMIC DNA]</scope>
    <source>
        <strain evidence="4 5">JCM 30725</strain>
    </source>
</reference>
<dbReference type="GO" id="GO:0016301">
    <property type="term" value="F:kinase activity"/>
    <property type="evidence" value="ECO:0007669"/>
    <property type="project" value="UniProtKB-KW"/>
</dbReference>
<sequence>MAIRVVQWATGAVGRAALQELIENPDFQLVGVLVYDPAKAGRDAGELCGLPPTTGVAATTDKDEIVALGADVVVHAASKAHAIETNAEDICRLLAAGTNVITTTSYNHLPTYGAETEVAFVTACQQGASRFHAAGENPGFMFERLVATVTGLSKTIDRIDLYEATDVSAVPSRPMLVDLMGMGRPPEDVTVDSPIIKKLDLAYRQALNATADVLGVTLSHIDVSVDATTLPHDIEVTAGPIEAGTVVGQRFSWIGHWSGRPLLAIHEEWVLTRDLPQWGMTPLAPGEKAPLIRAVIKGVPSFELQLDVGWDGQLPTGQHAMPGHLMIAMGAVRAIPYVLSRPPGIVTAPVFGAIQLASGHADRA</sequence>